<evidence type="ECO:0000313" key="2">
    <source>
        <dbReference type="EMBL" id="SHO78843.1"/>
    </source>
</evidence>
<sequence length="671" mass="74673">MDGWRARLWRAGSSTTSEAHYEPAHVQYLVLFSPRLTEHLDAEDPERLAGQVLYYTDIEQAVSQVQTMRQVALANALIDFATSMHPAEDASGAELRTLAVGTTARRLYLLEVVPDLWLHACVALAHVHQGDTVEHKPWCDDTWMQQQLRDAWQAWRLEHGAPHILWRERGREALEQSLERFFSKWVWQWDVERQWAPVLQASRPASVPSGLLAETCATLDACPDMSEDDLVQALAWFARTSQQRSTEAPAEMLLLYDDRVLWPQPHVAREAGLDAQARRQVARYVLRRLVGLETARREAATAFAARPPSAKPRPPPPTESEQAAPHAWIDLPFMGDATSSAPMWLGLDALWPKSRAARDETRVAEPDASLAPAQGTSRAAHAFHARLEHALGDESASRSESPGRETAESQLHEITHAYATMQAAVSGGRRRRPAREAAAAPAPKAERTEQRGTAWYTAMDAADPVPHDVRLDGWGAETPVPWHHAQLYVGGPDRVPLTDDGASDCDDAVDVVYTTRQLLTVVLVWPRGATDATARASWLGSSWELLRRVQRCLNDKQRKAQATQAPETEPASFVHIDTPSALCWRQLPGPKLSPGMEAQLLTSQAWLAQHGLTETLARAENRSFWVAARAARNNSSHTFLVLRGAAQRVYGIAECDHQMRRLAARYSSFGL</sequence>
<accession>A0A1M8A8T1</accession>
<dbReference type="AlphaFoldDB" id="A0A1M8A8T1"/>
<organism evidence="2 3">
    <name type="scientific">Malassezia sympodialis (strain ATCC 42132)</name>
    <name type="common">Atopic eczema-associated yeast</name>
    <dbReference type="NCBI Taxonomy" id="1230383"/>
    <lineage>
        <taxon>Eukaryota</taxon>
        <taxon>Fungi</taxon>
        <taxon>Dikarya</taxon>
        <taxon>Basidiomycota</taxon>
        <taxon>Ustilaginomycotina</taxon>
        <taxon>Malasseziomycetes</taxon>
        <taxon>Malasseziales</taxon>
        <taxon>Malasseziaceae</taxon>
        <taxon>Malassezia</taxon>
    </lineage>
</organism>
<dbReference type="InterPro" id="IPR013176">
    <property type="entry name" value="Ccz1"/>
</dbReference>
<dbReference type="OrthoDB" id="240546at2759"/>
<dbReference type="GO" id="GO:0016192">
    <property type="term" value="P:vesicle-mediated transport"/>
    <property type="evidence" value="ECO:0007669"/>
    <property type="project" value="InterPro"/>
</dbReference>
<dbReference type="PANTHER" id="PTHR13056:SF0">
    <property type="entry name" value="VACUOLAR FUSION PROTEIN CCZ1 HOMOLOG-RELATED"/>
    <property type="match status" value="1"/>
</dbReference>
<gene>
    <name evidence="2" type="ORF">MSYG_3191</name>
</gene>
<reference evidence="3" key="1">
    <citation type="journal article" date="2017" name="Nucleic Acids Res.">
        <title>Proteogenomics produces comprehensive and highly accurate protein-coding gene annotation in a complete genome assembly of Malassezia sympodialis.</title>
        <authorList>
            <person name="Zhu Y."/>
            <person name="Engstroem P.G."/>
            <person name="Tellgren-Roth C."/>
            <person name="Baudo C.D."/>
            <person name="Kennell J.C."/>
            <person name="Sun S."/>
            <person name="Billmyre R.B."/>
            <person name="Schroeder M.S."/>
            <person name="Andersson A."/>
            <person name="Holm T."/>
            <person name="Sigurgeirsson B."/>
            <person name="Wu G."/>
            <person name="Sankaranarayanan S.R."/>
            <person name="Siddharthan R."/>
            <person name="Sanyal K."/>
            <person name="Lundeberg J."/>
            <person name="Nystedt B."/>
            <person name="Boekhout T."/>
            <person name="Dawson T.L. Jr."/>
            <person name="Heitman J."/>
            <person name="Scheynius A."/>
            <person name="Lehtioe J."/>
        </authorList>
    </citation>
    <scope>NUCLEOTIDE SEQUENCE [LARGE SCALE GENOMIC DNA]</scope>
    <source>
        <strain evidence="3">ATCC 42132</strain>
    </source>
</reference>
<protein>
    <recommendedName>
        <fullName evidence="4">CCZ1/INTU/HSP4 first Longin domain-containing protein</fullName>
    </recommendedName>
</protein>
<evidence type="ECO:0008006" key="4">
    <source>
        <dbReference type="Google" id="ProtNLM"/>
    </source>
</evidence>
<evidence type="ECO:0000313" key="3">
    <source>
        <dbReference type="Proteomes" id="UP000186303"/>
    </source>
</evidence>
<dbReference type="OMA" id="FTIFCPA"/>
<dbReference type="EMBL" id="LT671825">
    <property type="protein sequence ID" value="SHO78843.1"/>
    <property type="molecule type" value="Genomic_DNA"/>
</dbReference>
<proteinExistence type="predicted"/>
<evidence type="ECO:0000256" key="1">
    <source>
        <dbReference type="SAM" id="MobiDB-lite"/>
    </source>
</evidence>
<feature type="region of interest" description="Disordered" evidence="1">
    <location>
        <begin position="358"/>
        <end position="379"/>
    </location>
</feature>
<dbReference type="PANTHER" id="PTHR13056">
    <property type="entry name" value="VACUOLAR FUSION PROTEIN CCZ1 HOMOLOG-RELATED"/>
    <property type="match status" value="1"/>
</dbReference>
<feature type="region of interest" description="Disordered" evidence="1">
    <location>
        <begin position="422"/>
        <end position="452"/>
    </location>
</feature>
<dbReference type="Proteomes" id="UP000186303">
    <property type="component" value="Chromosome 5"/>
</dbReference>
<dbReference type="STRING" id="1230383.A0A1M8A8T1"/>
<keyword evidence="3" id="KW-1185">Reference proteome</keyword>
<feature type="compositionally biased region" description="Pro residues" evidence="1">
    <location>
        <begin position="309"/>
        <end position="318"/>
    </location>
</feature>
<dbReference type="GO" id="GO:0035658">
    <property type="term" value="C:Mon1-Ccz1 complex"/>
    <property type="evidence" value="ECO:0007669"/>
    <property type="project" value="InterPro"/>
</dbReference>
<feature type="region of interest" description="Disordered" evidence="1">
    <location>
        <begin position="300"/>
        <end position="323"/>
    </location>
</feature>
<dbReference type="VEuPathDB" id="FungiDB:MSYG_3191"/>
<name>A0A1M8A8T1_MALS4</name>